<dbReference type="VEuPathDB" id="AmoebaDB:NfTy_017680"/>
<feature type="compositionally biased region" description="Acidic residues" evidence="1">
    <location>
        <begin position="52"/>
        <end position="105"/>
    </location>
</feature>
<dbReference type="VEuPathDB" id="AmoebaDB:FDP41_011617"/>
<sequence length="395" mass="45653">MVKVIPGSTNNNKKNNNVNTIQSSMNDTSPPSTSSSELLKKQRDAPVVMEVVVEECSVDDDEEEDDSVEFEEEIDEECHPDEMIDEEDDHDESIEENDEENEDIEEHVPTPRHWHLQKDQLRYRAALNGNVFFSHIPKRLGEVFHVEWWYYVSTVNHTSLPICVDRIEGYDQLEPNDFPLSNDVRVGTAIHFRDYQLTLVNPTSCWQQSSEMTVTYHDKLSLFWSNYFFDHYKVLSSVGFHQENEEKMTTNQASSSSQKSLLKKHSRMINAWAFHSRQIYSHEKARKQVQPCMSLVGRTNSGGSSRRIYSTPTVEISPSPEPLLSSDHTETPPHQQELRTDPGYSSDIDEDIGEDSATTFKQDDQHEVKGPFLSSSFLREQWEILTKDIQEFFSH</sequence>
<dbReference type="RefSeq" id="XP_044567400.1">
    <property type="nucleotide sequence ID" value="XM_044702045.1"/>
</dbReference>
<name>A0A6A5BZK0_NAEFO</name>
<feature type="compositionally biased region" description="Polar residues" evidence="1">
    <location>
        <begin position="297"/>
        <end position="316"/>
    </location>
</feature>
<evidence type="ECO:0000256" key="1">
    <source>
        <dbReference type="SAM" id="MobiDB-lite"/>
    </source>
</evidence>
<dbReference type="GeneID" id="68118832"/>
<evidence type="ECO:0000313" key="3">
    <source>
        <dbReference type="Proteomes" id="UP000444721"/>
    </source>
</evidence>
<evidence type="ECO:0000313" key="2">
    <source>
        <dbReference type="EMBL" id="KAF0982687.1"/>
    </source>
</evidence>
<feature type="region of interest" description="Disordered" evidence="1">
    <location>
        <begin position="295"/>
        <end position="366"/>
    </location>
</feature>
<dbReference type="Proteomes" id="UP000444721">
    <property type="component" value="Unassembled WGS sequence"/>
</dbReference>
<feature type="compositionally biased region" description="Basic and acidic residues" evidence="1">
    <location>
        <begin position="327"/>
        <end position="340"/>
    </location>
</feature>
<dbReference type="OrthoDB" id="10555592at2759"/>
<feature type="compositionally biased region" description="Low complexity" evidence="1">
    <location>
        <begin position="10"/>
        <end position="19"/>
    </location>
</feature>
<organism evidence="2 3">
    <name type="scientific">Naegleria fowleri</name>
    <name type="common">Brain eating amoeba</name>
    <dbReference type="NCBI Taxonomy" id="5763"/>
    <lineage>
        <taxon>Eukaryota</taxon>
        <taxon>Discoba</taxon>
        <taxon>Heterolobosea</taxon>
        <taxon>Tetramitia</taxon>
        <taxon>Eutetramitia</taxon>
        <taxon>Vahlkampfiidae</taxon>
        <taxon>Naegleria</taxon>
    </lineage>
</organism>
<dbReference type="AlphaFoldDB" id="A0A6A5BZK0"/>
<feature type="region of interest" description="Disordered" evidence="1">
    <location>
        <begin position="1"/>
        <end position="107"/>
    </location>
</feature>
<comment type="caution">
    <text evidence="2">The sequence shown here is derived from an EMBL/GenBank/DDBJ whole genome shotgun (WGS) entry which is preliminary data.</text>
</comment>
<dbReference type="VEuPathDB" id="AmoebaDB:NF0114100"/>
<protein>
    <submittedName>
        <fullName evidence="2">Uncharacterized protein</fullName>
    </submittedName>
</protein>
<keyword evidence="3" id="KW-1185">Reference proteome</keyword>
<accession>A0A6A5BZK0</accession>
<reference evidence="2 3" key="1">
    <citation type="journal article" date="2019" name="Sci. Rep.">
        <title>Nanopore sequencing improves the draft genome of the human pathogenic amoeba Naegleria fowleri.</title>
        <authorList>
            <person name="Liechti N."/>
            <person name="Schurch N."/>
            <person name="Bruggmann R."/>
            <person name="Wittwer M."/>
        </authorList>
    </citation>
    <scope>NUCLEOTIDE SEQUENCE [LARGE SCALE GENOMIC DNA]</scope>
    <source>
        <strain evidence="2 3">ATCC 30894</strain>
    </source>
</reference>
<gene>
    <name evidence="2" type="ORF">FDP41_011617</name>
</gene>
<dbReference type="EMBL" id="VFQX01000009">
    <property type="protein sequence ID" value="KAF0982687.1"/>
    <property type="molecule type" value="Genomic_DNA"/>
</dbReference>
<proteinExistence type="predicted"/>